<sequence length="76" mass="7998">MDLERPLVALLLAGSSGRPCHDEASGGSVPSVGDAQPVRRRGGRWGHNGLVAAAYLARAGRSVLVLERLPRSAARR</sequence>
<evidence type="ECO:0000313" key="2">
    <source>
        <dbReference type="EMBL" id="WRL63431.1"/>
    </source>
</evidence>
<protein>
    <submittedName>
        <fullName evidence="2">NAD(P)-binding protein</fullName>
    </submittedName>
</protein>
<dbReference type="RefSeq" id="WP_324274766.1">
    <property type="nucleotide sequence ID" value="NZ_CP141261.1"/>
</dbReference>
<dbReference type="SUPFAM" id="SSF51905">
    <property type="entry name" value="FAD/NAD(P)-binding domain"/>
    <property type="match status" value="1"/>
</dbReference>
<dbReference type="InterPro" id="IPR036188">
    <property type="entry name" value="FAD/NAD-bd_sf"/>
</dbReference>
<evidence type="ECO:0000313" key="3">
    <source>
        <dbReference type="Proteomes" id="UP001324287"/>
    </source>
</evidence>
<gene>
    <name evidence="2" type="ORF">U6N30_27500</name>
</gene>
<dbReference type="Proteomes" id="UP001324287">
    <property type="component" value="Chromosome"/>
</dbReference>
<dbReference type="EMBL" id="CP141261">
    <property type="protein sequence ID" value="WRL63431.1"/>
    <property type="molecule type" value="Genomic_DNA"/>
</dbReference>
<dbReference type="Pfam" id="PF13450">
    <property type="entry name" value="NAD_binding_8"/>
    <property type="match status" value="1"/>
</dbReference>
<evidence type="ECO:0000256" key="1">
    <source>
        <dbReference type="SAM" id="MobiDB-lite"/>
    </source>
</evidence>
<name>A0ABZ1AXY6_9ACTN</name>
<keyword evidence="3" id="KW-1185">Reference proteome</keyword>
<accession>A0ABZ1AXY6</accession>
<reference evidence="2 3" key="1">
    <citation type="submission" date="2023-12" db="EMBL/GenBank/DDBJ databases">
        <title>Blastococcus brunescens sp. nov., an actonobacterium isolated from sandstone collected in sahara desert.</title>
        <authorList>
            <person name="Gtari M."/>
            <person name="Ghodhbane F."/>
        </authorList>
    </citation>
    <scope>NUCLEOTIDE SEQUENCE [LARGE SCALE GENOMIC DNA]</scope>
    <source>
        <strain evidence="2 3">BMG 8361</strain>
    </source>
</reference>
<feature type="region of interest" description="Disordered" evidence="1">
    <location>
        <begin position="18"/>
        <end position="40"/>
    </location>
</feature>
<proteinExistence type="predicted"/>
<organism evidence="2 3">
    <name type="scientific">Blastococcus brunescens</name>
    <dbReference type="NCBI Taxonomy" id="1564165"/>
    <lineage>
        <taxon>Bacteria</taxon>
        <taxon>Bacillati</taxon>
        <taxon>Actinomycetota</taxon>
        <taxon>Actinomycetes</taxon>
        <taxon>Geodermatophilales</taxon>
        <taxon>Geodermatophilaceae</taxon>
        <taxon>Blastococcus</taxon>
    </lineage>
</organism>
<dbReference type="Gene3D" id="3.50.50.60">
    <property type="entry name" value="FAD/NAD(P)-binding domain"/>
    <property type="match status" value="1"/>
</dbReference>